<evidence type="ECO:0000256" key="4">
    <source>
        <dbReference type="PROSITE-ProRule" id="PRU00335"/>
    </source>
</evidence>
<feature type="DNA-binding region" description="H-T-H motif" evidence="4">
    <location>
        <begin position="45"/>
        <end position="64"/>
    </location>
</feature>
<evidence type="ECO:0000259" key="5">
    <source>
        <dbReference type="PROSITE" id="PS50977"/>
    </source>
</evidence>
<name>A0ABP5LPS0_9ACTN</name>
<protein>
    <submittedName>
        <fullName evidence="6">TetR/AcrR family transcriptional regulator</fullName>
    </submittedName>
</protein>
<evidence type="ECO:0000313" key="6">
    <source>
        <dbReference type="EMBL" id="GAA2148196.1"/>
    </source>
</evidence>
<dbReference type="Pfam" id="PF00440">
    <property type="entry name" value="TetR_N"/>
    <property type="match status" value="1"/>
</dbReference>
<dbReference type="EMBL" id="BAAAMR010000048">
    <property type="protein sequence ID" value="GAA2148196.1"/>
    <property type="molecule type" value="Genomic_DNA"/>
</dbReference>
<dbReference type="InterPro" id="IPR036271">
    <property type="entry name" value="Tet_transcr_reg_TetR-rel_C_sf"/>
</dbReference>
<dbReference type="Gene3D" id="1.10.357.10">
    <property type="entry name" value="Tetracycline Repressor, domain 2"/>
    <property type="match status" value="1"/>
</dbReference>
<dbReference type="InterPro" id="IPR009057">
    <property type="entry name" value="Homeodomain-like_sf"/>
</dbReference>
<dbReference type="InterPro" id="IPR050109">
    <property type="entry name" value="HTH-type_TetR-like_transc_reg"/>
</dbReference>
<dbReference type="PRINTS" id="PR00455">
    <property type="entry name" value="HTHTETR"/>
</dbReference>
<dbReference type="Pfam" id="PF13305">
    <property type="entry name" value="TetR_C_33"/>
    <property type="match status" value="1"/>
</dbReference>
<sequence>MPVWYQARVSDDPARRPGYHHGSLRAALTATALDLLDEGGLSNVSVREAARRAGVSPGAPFRHFAGKEALLTAVAARILEDFGEWQRAALAQARPDRPAMWTFGHAFVRYAARHPHRFELLRTTAYTADPAPEVREGMRAIERQVTDLIAAGQNAGTLRAGDPQLVILAAHALVYGLSQMVVDGFLPAEHAGELAEQVLDTFGKGIGPDTAQG</sequence>
<accession>A0ABP5LPS0</accession>
<organism evidence="6 7">
    <name type="scientific">Actinomadura napierensis</name>
    <dbReference type="NCBI Taxonomy" id="267854"/>
    <lineage>
        <taxon>Bacteria</taxon>
        <taxon>Bacillati</taxon>
        <taxon>Actinomycetota</taxon>
        <taxon>Actinomycetes</taxon>
        <taxon>Streptosporangiales</taxon>
        <taxon>Thermomonosporaceae</taxon>
        <taxon>Actinomadura</taxon>
    </lineage>
</organism>
<dbReference type="InterPro" id="IPR001647">
    <property type="entry name" value="HTH_TetR"/>
</dbReference>
<evidence type="ECO:0000256" key="1">
    <source>
        <dbReference type="ARBA" id="ARBA00023015"/>
    </source>
</evidence>
<dbReference type="SUPFAM" id="SSF46689">
    <property type="entry name" value="Homeodomain-like"/>
    <property type="match status" value="1"/>
</dbReference>
<evidence type="ECO:0000313" key="7">
    <source>
        <dbReference type="Proteomes" id="UP001501020"/>
    </source>
</evidence>
<keyword evidence="1" id="KW-0805">Transcription regulation</keyword>
<dbReference type="InterPro" id="IPR025996">
    <property type="entry name" value="MT1864/Rv1816-like_C"/>
</dbReference>
<evidence type="ECO:0000256" key="3">
    <source>
        <dbReference type="ARBA" id="ARBA00023163"/>
    </source>
</evidence>
<comment type="caution">
    <text evidence="6">The sequence shown here is derived from an EMBL/GenBank/DDBJ whole genome shotgun (WGS) entry which is preliminary data.</text>
</comment>
<proteinExistence type="predicted"/>
<keyword evidence="2 4" id="KW-0238">DNA-binding</keyword>
<dbReference type="PROSITE" id="PS50977">
    <property type="entry name" value="HTH_TETR_2"/>
    <property type="match status" value="1"/>
</dbReference>
<gene>
    <name evidence="6" type="ORF">GCM10009727_50960</name>
</gene>
<evidence type="ECO:0000256" key="2">
    <source>
        <dbReference type="ARBA" id="ARBA00023125"/>
    </source>
</evidence>
<keyword evidence="3" id="KW-0804">Transcription</keyword>
<dbReference type="SUPFAM" id="SSF48498">
    <property type="entry name" value="Tetracyclin repressor-like, C-terminal domain"/>
    <property type="match status" value="1"/>
</dbReference>
<dbReference type="PANTHER" id="PTHR30055:SF234">
    <property type="entry name" value="HTH-TYPE TRANSCRIPTIONAL REGULATOR BETI"/>
    <property type="match status" value="1"/>
</dbReference>
<keyword evidence="7" id="KW-1185">Reference proteome</keyword>
<dbReference type="PANTHER" id="PTHR30055">
    <property type="entry name" value="HTH-TYPE TRANSCRIPTIONAL REGULATOR RUTR"/>
    <property type="match status" value="1"/>
</dbReference>
<dbReference type="Proteomes" id="UP001501020">
    <property type="component" value="Unassembled WGS sequence"/>
</dbReference>
<feature type="domain" description="HTH tetR-type" evidence="5">
    <location>
        <begin position="22"/>
        <end position="82"/>
    </location>
</feature>
<reference evidence="7" key="1">
    <citation type="journal article" date="2019" name="Int. J. Syst. Evol. Microbiol.">
        <title>The Global Catalogue of Microorganisms (GCM) 10K type strain sequencing project: providing services to taxonomists for standard genome sequencing and annotation.</title>
        <authorList>
            <consortium name="The Broad Institute Genomics Platform"/>
            <consortium name="The Broad Institute Genome Sequencing Center for Infectious Disease"/>
            <person name="Wu L."/>
            <person name="Ma J."/>
        </authorList>
    </citation>
    <scope>NUCLEOTIDE SEQUENCE [LARGE SCALE GENOMIC DNA]</scope>
    <source>
        <strain evidence="7">JCM 13850</strain>
    </source>
</reference>